<dbReference type="Proteomes" id="UP000053328">
    <property type="component" value="Unassembled WGS sequence"/>
</dbReference>
<dbReference type="AlphaFoldDB" id="A0A0D2C4Q3"/>
<sequence length="74" mass="7863">MNHDQKHHEATASTSAVAPCLKSTGKGAKKRRGGILIGDEEAEADEDDEEENDESGSGRPPAPLGSGCPRHRLR</sequence>
<evidence type="ECO:0000313" key="3">
    <source>
        <dbReference type="Proteomes" id="UP000053328"/>
    </source>
</evidence>
<keyword evidence="3" id="KW-1185">Reference proteome</keyword>
<name>A0A0D2C4Q3_9EURO</name>
<evidence type="ECO:0000256" key="1">
    <source>
        <dbReference type="SAM" id="MobiDB-lite"/>
    </source>
</evidence>
<proteinExistence type="predicted"/>
<organism evidence="2 3">
    <name type="scientific">Exophiala spinifera</name>
    <dbReference type="NCBI Taxonomy" id="91928"/>
    <lineage>
        <taxon>Eukaryota</taxon>
        <taxon>Fungi</taxon>
        <taxon>Dikarya</taxon>
        <taxon>Ascomycota</taxon>
        <taxon>Pezizomycotina</taxon>
        <taxon>Eurotiomycetes</taxon>
        <taxon>Chaetothyriomycetidae</taxon>
        <taxon>Chaetothyriales</taxon>
        <taxon>Herpotrichiellaceae</taxon>
        <taxon>Exophiala</taxon>
    </lineage>
</organism>
<feature type="compositionally biased region" description="Basic and acidic residues" evidence="1">
    <location>
        <begin position="1"/>
        <end position="10"/>
    </location>
</feature>
<dbReference type="OrthoDB" id="10416115at2759"/>
<dbReference type="VEuPathDB" id="FungiDB:PV08_02842"/>
<dbReference type="EMBL" id="KN847493">
    <property type="protein sequence ID" value="KIW18554.1"/>
    <property type="molecule type" value="Genomic_DNA"/>
</dbReference>
<feature type="region of interest" description="Disordered" evidence="1">
    <location>
        <begin position="1"/>
        <end position="74"/>
    </location>
</feature>
<dbReference type="GeneID" id="27329925"/>
<dbReference type="HOGENOM" id="CLU_183914_0_0_1"/>
<evidence type="ECO:0000313" key="2">
    <source>
        <dbReference type="EMBL" id="KIW18554.1"/>
    </source>
</evidence>
<protein>
    <submittedName>
        <fullName evidence="2">Uncharacterized protein</fullName>
    </submittedName>
</protein>
<feature type="compositionally biased region" description="Acidic residues" evidence="1">
    <location>
        <begin position="38"/>
        <end position="54"/>
    </location>
</feature>
<reference evidence="2 3" key="1">
    <citation type="submission" date="2015-01" db="EMBL/GenBank/DDBJ databases">
        <title>The Genome Sequence of Exophiala spinifera CBS89968.</title>
        <authorList>
            <consortium name="The Broad Institute Genomics Platform"/>
            <person name="Cuomo C."/>
            <person name="de Hoog S."/>
            <person name="Gorbushina A."/>
            <person name="Stielow B."/>
            <person name="Teixiera M."/>
            <person name="Abouelleil A."/>
            <person name="Chapman S.B."/>
            <person name="Priest M."/>
            <person name="Young S.K."/>
            <person name="Wortman J."/>
            <person name="Nusbaum C."/>
            <person name="Birren B."/>
        </authorList>
    </citation>
    <scope>NUCLEOTIDE SEQUENCE [LARGE SCALE GENOMIC DNA]</scope>
    <source>
        <strain evidence="2 3">CBS 89968</strain>
    </source>
</reference>
<gene>
    <name evidence="2" type="ORF">PV08_02842</name>
</gene>
<accession>A0A0D2C4Q3</accession>
<dbReference type="RefSeq" id="XP_016238770.1">
    <property type="nucleotide sequence ID" value="XM_016377200.1"/>
</dbReference>